<dbReference type="PROSITE" id="PS00108">
    <property type="entry name" value="PROTEIN_KINASE_ST"/>
    <property type="match status" value="1"/>
</dbReference>
<keyword evidence="5 10" id="KW-0547">Nucleotide-binding</keyword>
<gene>
    <name evidence="14" type="ORF">TSOC_012531</name>
</gene>
<dbReference type="EMBL" id="PGGS01000852">
    <property type="protein sequence ID" value="PNH01571.1"/>
    <property type="molecule type" value="Genomic_DNA"/>
</dbReference>
<dbReference type="GO" id="GO:0005524">
    <property type="term" value="F:ATP binding"/>
    <property type="evidence" value="ECO:0007669"/>
    <property type="project" value="UniProtKB-UniRule"/>
</dbReference>
<keyword evidence="4" id="KW-0808">Transferase</keyword>
<reference evidence="14 15" key="1">
    <citation type="journal article" date="2017" name="Mol. Biol. Evol.">
        <title>The 4-celled Tetrabaena socialis nuclear genome reveals the essential components for genetic control of cell number at the origin of multicellularity in the volvocine lineage.</title>
        <authorList>
            <person name="Featherston J."/>
            <person name="Arakaki Y."/>
            <person name="Hanschen E.R."/>
            <person name="Ferris P.J."/>
            <person name="Michod R.E."/>
            <person name="Olson B.J.S.C."/>
            <person name="Nozaki H."/>
            <person name="Durand P.M."/>
        </authorList>
    </citation>
    <scope>NUCLEOTIDE SEQUENCE [LARGE SCALE GENOMIC DNA]</scope>
    <source>
        <strain evidence="14 15">NIES-571</strain>
    </source>
</reference>
<evidence type="ECO:0000313" key="14">
    <source>
        <dbReference type="EMBL" id="PNH01571.1"/>
    </source>
</evidence>
<feature type="non-terminal residue" evidence="14">
    <location>
        <position position="344"/>
    </location>
</feature>
<keyword evidence="3 11" id="KW-0723">Serine/threonine-protein kinase</keyword>
<evidence type="ECO:0000256" key="1">
    <source>
        <dbReference type="ARBA" id="ARBA00010886"/>
    </source>
</evidence>
<evidence type="ECO:0000256" key="2">
    <source>
        <dbReference type="ARBA" id="ARBA00012513"/>
    </source>
</evidence>
<evidence type="ECO:0000256" key="4">
    <source>
        <dbReference type="ARBA" id="ARBA00022679"/>
    </source>
</evidence>
<dbReference type="SUPFAM" id="SSF56112">
    <property type="entry name" value="Protein kinase-like (PK-like)"/>
    <property type="match status" value="1"/>
</dbReference>
<dbReference type="OrthoDB" id="248923at2759"/>
<dbReference type="EC" id="2.7.11.1" evidence="2"/>
<dbReference type="InterPro" id="IPR000719">
    <property type="entry name" value="Prot_kinase_dom"/>
</dbReference>
<dbReference type="Gene3D" id="1.10.510.10">
    <property type="entry name" value="Transferase(Phosphotransferase) domain 1"/>
    <property type="match status" value="1"/>
</dbReference>
<dbReference type="PROSITE" id="PS00107">
    <property type="entry name" value="PROTEIN_KINASE_ATP"/>
    <property type="match status" value="1"/>
</dbReference>
<proteinExistence type="inferred from homology"/>
<evidence type="ECO:0000256" key="5">
    <source>
        <dbReference type="ARBA" id="ARBA00022741"/>
    </source>
</evidence>
<sequence>MSADNDHEARYEVREVIGKGAFGEVNLVVEKASRQRFVLKRIKMARQSEWQRKATRLEIEIVSRLRHPFVMPYKEHWTHHGHTINVVYGYCEKGDLTSAIKKQRGKPFPEETLRLWLAELLLAVDYMRRQNVLHRDLKTQNILLTGDGDVQIGDFGLSTGTLNDYSLVGTPHFMSPELLSNNKYSFETDMSLGVVMYELTSLKPPFNAFNLSGLVAKIKRAALPPIPAVYSADWSALLKSMLRKDPGRRAAALEVLALPSMQAALQTARQRAALICPDIVLPDVAVETHQTATQTATQAAAQLSEGGAAGSSSGGSSDTAPMPLPGDRTMSMTTEDSELSVPSG</sequence>
<comment type="similarity">
    <text evidence="1">Belongs to the protein kinase superfamily. NEK Ser/Thr protein kinase family. NIMA subfamily.</text>
</comment>
<dbReference type="PANTHER" id="PTHR43671">
    <property type="entry name" value="SERINE/THREONINE-PROTEIN KINASE NEK"/>
    <property type="match status" value="1"/>
</dbReference>
<dbReference type="PROSITE" id="PS50011">
    <property type="entry name" value="PROTEIN_KINASE_DOM"/>
    <property type="match status" value="1"/>
</dbReference>
<dbReference type="Proteomes" id="UP000236333">
    <property type="component" value="Unassembled WGS sequence"/>
</dbReference>
<evidence type="ECO:0000256" key="11">
    <source>
        <dbReference type="RuleBase" id="RU000304"/>
    </source>
</evidence>
<organism evidence="14 15">
    <name type="scientific">Tetrabaena socialis</name>
    <dbReference type="NCBI Taxonomy" id="47790"/>
    <lineage>
        <taxon>Eukaryota</taxon>
        <taxon>Viridiplantae</taxon>
        <taxon>Chlorophyta</taxon>
        <taxon>core chlorophytes</taxon>
        <taxon>Chlorophyceae</taxon>
        <taxon>CS clade</taxon>
        <taxon>Chlamydomonadales</taxon>
        <taxon>Tetrabaenaceae</taxon>
        <taxon>Tetrabaena</taxon>
    </lineage>
</organism>
<dbReference type="InterPro" id="IPR017441">
    <property type="entry name" value="Protein_kinase_ATP_BS"/>
</dbReference>
<evidence type="ECO:0000256" key="9">
    <source>
        <dbReference type="ARBA" id="ARBA00048679"/>
    </source>
</evidence>
<keyword evidence="7 10" id="KW-0067">ATP-binding</keyword>
<protein>
    <recommendedName>
        <fullName evidence="2">non-specific serine/threonine protein kinase</fullName>
        <ecNumber evidence="2">2.7.11.1</ecNumber>
    </recommendedName>
</protein>
<comment type="caution">
    <text evidence="14">The sequence shown here is derived from an EMBL/GenBank/DDBJ whole genome shotgun (WGS) entry which is preliminary data.</text>
</comment>
<evidence type="ECO:0000259" key="13">
    <source>
        <dbReference type="PROSITE" id="PS50011"/>
    </source>
</evidence>
<evidence type="ECO:0000256" key="12">
    <source>
        <dbReference type="SAM" id="MobiDB-lite"/>
    </source>
</evidence>
<feature type="region of interest" description="Disordered" evidence="12">
    <location>
        <begin position="298"/>
        <end position="344"/>
    </location>
</feature>
<keyword evidence="6 14" id="KW-0418">Kinase</keyword>
<comment type="catalytic activity">
    <reaction evidence="8">
        <text>L-threonyl-[protein] + ATP = O-phospho-L-threonyl-[protein] + ADP + H(+)</text>
        <dbReference type="Rhea" id="RHEA:46608"/>
        <dbReference type="Rhea" id="RHEA-COMP:11060"/>
        <dbReference type="Rhea" id="RHEA-COMP:11605"/>
        <dbReference type="ChEBI" id="CHEBI:15378"/>
        <dbReference type="ChEBI" id="CHEBI:30013"/>
        <dbReference type="ChEBI" id="CHEBI:30616"/>
        <dbReference type="ChEBI" id="CHEBI:61977"/>
        <dbReference type="ChEBI" id="CHEBI:456216"/>
        <dbReference type="EC" id="2.7.11.1"/>
    </reaction>
</comment>
<comment type="catalytic activity">
    <reaction evidence="9">
        <text>L-seryl-[protein] + ATP = O-phospho-L-seryl-[protein] + ADP + H(+)</text>
        <dbReference type="Rhea" id="RHEA:17989"/>
        <dbReference type="Rhea" id="RHEA-COMP:9863"/>
        <dbReference type="Rhea" id="RHEA-COMP:11604"/>
        <dbReference type="ChEBI" id="CHEBI:15378"/>
        <dbReference type="ChEBI" id="CHEBI:29999"/>
        <dbReference type="ChEBI" id="CHEBI:30616"/>
        <dbReference type="ChEBI" id="CHEBI:83421"/>
        <dbReference type="ChEBI" id="CHEBI:456216"/>
        <dbReference type="EC" id="2.7.11.1"/>
    </reaction>
</comment>
<dbReference type="SMART" id="SM00220">
    <property type="entry name" value="S_TKc"/>
    <property type="match status" value="1"/>
</dbReference>
<evidence type="ECO:0000256" key="3">
    <source>
        <dbReference type="ARBA" id="ARBA00022527"/>
    </source>
</evidence>
<accession>A0A2J7ZMS5</accession>
<dbReference type="PANTHER" id="PTHR43671:SF98">
    <property type="entry name" value="SERINE_THREONINE-PROTEIN KINASE NEK11"/>
    <property type="match status" value="1"/>
</dbReference>
<dbReference type="InterPro" id="IPR050660">
    <property type="entry name" value="NEK_Ser/Thr_kinase"/>
</dbReference>
<dbReference type="InterPro" id="IPR011009">
    <property type="entry name" value="Kinase-like_dom_sf"/>
</dbReference>
<dbReference type="Pfam" id="PF00069">
    <property type="entry name" value="Pkinase"/>
    <property type="match status" value="1"/>
</dbReference>
<name>A0A2J7ZMS5_9CHLO</name>
<keyword evidence="15" id="KW-1185">Reference proteome</keyword>
<feature type="binding site" evidence="10">
    <location>
        <position position="40"/>
    </location>
    <ligand>
        <name>ATP</name>
        <dbReference type="ChEBI" id="CHEBI:30616"/>
    </ligand>
</feature>
<dbReference type="AlphaFoldDB" id="A0A2J7ZMS5"/>
<feature type="domain" description="Protein kinase" evidence="13">
    <location>
        <begin position="11"/>
        <end position="261"/>
    </location>
</feature>
<evidence type="ECO:0000256" key="7">
    <source>
        <dbReference type="ARBA" id="ARBA00022840"/>
    </source>
</evidence>
<evidence type="ECO:0000256" key="8">
    <source>
        <dbReference type="ARBA" id="ARBA00047899"/>
    </source>
</evidence>
<evidence type="ECO:0000313" key="15">
    <source>
        <dbReference type="Proteomes" id="UP000236333"/>
    </source>
</evidence>
<feature type="compositionally biased region" description="Polar residues" evidence="12">
    <location>
        <begin position="330"/>
        <end position="344"/>
    </location>
</feature>
<dbReference type="GO" id="GO:0004674">
    <property type="term" value="F:protein serine/threonine kinase activity"/>
    <property type="evidence" value="ECO:0007669"/>
    <property type="project" value="UniProtKB-KW"/>
</dbReference>
<dbReference type="InterPro" id="IPR008271">
    <property type="entry name" value="Ser/Thr_kinase_AS"/>
</dbReference>
<evidence type="ECO:0000256" key="10">
    <source>
        <dbReference type="PROSITE-ProRule" id="PRU10141"/>
    </source>
</evidence>
<evidence type="ECO:0000256" key="6">
    <source>
        <dbReference type="ARBA" id="ARBA00022777"/>
    </source>
</evidence>